<accession>A0A8S5RIW7</accession>
<reference evidence="1" key="1">
    <citation type="journal article" date="2021" name="Proc. Natl. Acad. Sci. U.S.A.">
        <title>A Catalog of Tens of Thousands of Viruses from Human Metagenomes Reveals Hidden Associations with Chronic Diseases.</title>
        <authorList>
            <person name="Tisza M.J."/>
            <person name="Buck C.B."/>
        </authorList>
    </citation>
    <scope>NUCLEOTIDE SEQUENCE</scope>
    <source>
        <strain evidence="1">CtML55</strain>
    </source>
</reference>
<organism evidence="1">
    <name type="scientific">virus sp. ctML55</name>
    <dbReference type="NCBI Taxonomy" id="2827627"/>
    <lineage>
        <taxon>Viruses</taxon>
    </lineage>
</organism>
<protein>
    <submittedName>
        <fullName evidence="1">Uncharacterized protein</fullName>
    </submittedName>
</protein>
<dbReference type="EMBL" id="BK059105">
    <property type="protein sequence ID" value="DAE30924.1"/>
    <property type="molecule type" value="Genomic_DNA"/>
</dbReference>
<sequence length="47" mass="5229">MFIRSFNTPITASLLLVSKLILLFNISDNKDCHAYIREVISKVCGSG</sequence>
<name>A0A8S5RIW7_9VIRU</name>
<evidence type="ECO:0000313" key="1">
    <source>
        <dbReference type="EMBL" id="DAE30924.1"/>
    </source>
</evidence>
<proteinExistence type="predicted"/>